<organism evidence="15 16">
    <name type="scientific">Limnobacter profundi</name>
    <dbReference type="NCBI Taxonomy" id="2732163"/>
    <lineage>
        <taxon>Bacteria</taxon>
        <taxon>Pseudomonadati</taxon>
        <taxon>Pseudomonadota</taxon>
        <taxon>Betaproteobacteria</taxon>
        <taxon>Burkholderiales</taxon>
        <taxon>Burkholderiaceae</taxon>
        <taxon>Limnobacter</taxon>
    </lineage>
</organism>
<dbReference type="Proteomes" id="UP000501130">
    <property type="component" value="Chromosome"/>
</dbReference>
<evidence type="ECO:0000313" key="16">
    <source>
        <dbReference type="Proteomes" id="UP000501130"/>
    </source>
</evidence>
<feature type="transmembrane region" description="Helical" evidence="13">
    <location>
        <begin position="349"/>
        <end position="373"/>
    </location>
</feature>
<feature type="transmembrane region" description="Helical" evidence="13">
    <location>
        <begin position="409"/>
        <end position="431"/>
    </location>
</feature>
<feature type="transmembrane region" description="Helical" evidence="13">
    <location>
        <begin position="242"/>
        <end position="261"/>
    </location>
</feature>
<dbReference type="PROSITE" id="PS00211">
    <property type="entry name" value="ABC_TRANSPORTER_1"/>
    <property type="match status" value="1"/>
</dbReference>
<dbReference type="Pfam" id="PF00005">
    <property type="entry name" value="ABC_tran"/>
    <property type="match status" value="1"/>
</dbReference>
<protein>
    <submittedName>
        <fullName evidence="15">ATP-binding cassette domain-containing protein</fullName>
    </submittedName>
</protein>
<keyword evidence="8" id="KW-0201">Cytochrome c-type biogenesis</keyword>
<name>A0ABX6N787_9BURK</name>
<evidence type="ECO:0000256" key="1">
    <source>
        <dbReference type="ARBA" id="ARBA00004141"/>
    </source>
</evidence>
<evidence type="ECO:0000256" key="12">
    <source>
        <dbReference type="ARBA" id="ARBA00023136"/>
    </source>
</evidence>
<dbReference type="InterPro" id="IPR017871">
    <property type="entry name" value="ABC_transporter-like_CS"/>
</dbReference>
<keyword evidence="11 13" id="KW-1133">Transmembrane helix</keyword>
<dbReference type="GO" id="GO:0005524">
    <property type="term" value="F:ATP binding"/>
    <property type="evidence" value="ECO:0007669"/>
    <property type="project" value="UniProtKB-KW"/>
</dbReference>
<evidence type="ECO:0000313" key="15">
    <source>
        <dbReference type="EMBL" id="QJR29227.1"/>
    </source>
</evidence>
<reference evidence="15 16" key="1">
    <citation type="submission" date="2020-05" db="EMBL/GenBank/DDBJ databases">
        <title>Compete genome of Limnobacter sp. SAORIC-580.</title>
        <authorList>
            <person name="Song J."/>
            <person name="Cho J.-C."/>
        </authorList>
    </citation>
    <scope>NUCLEOTIDE SEQUENCE [LARGE SCALE GENOMIC DNA]</scope>
    <source>
        <strain evidence="15 16">SAORIC-580</strain>
    </source>
</reference>
<evidence type="ECO:0000256" key="4">
    <source>
        <dbReference type="ARBA" id="ARBA00022475"/>
    </source>
</evidence>
<evidence type="ECO:0000256" key="11">
    <source>
        <dbReference type="ARBA" id="ARBA00022989"/>
    </source>
</evidence>
<dbReference type="Gene3D" id="3.40.50.300">
    <property type="entry name" value="P-loop containing nucleotide triphosphate hydrolases"/>
    <property type="match status" value="1"/>
</dbReference>
<evidence type="ECO:0000256" key="3">
    <source>
        <dbReference type="ARBA" id="ARBA00022448"/>
    </source>
</evidence>
<evidence type="ECO:0000256" key="2">
    <source>
        <dbReference type="ARBA" id="ARBA00010544"/>
    </source>
</evidence>
<keyword evidence="7" id="KW-0547">Nucleotide-binding</keyword>
<dbReference type="InterPro" id="IPR003593">
    <property type="entry name" value="AAA+_ATPase"/>
</dbReference>
<evidence type="ECO:0000259" key="14">
    <source>
        <dbReference type="PROSITE" id="PS50893"/>
    </source>
</evidence>
<comment type="subcellular location">
    <subcellularLocation>
        <location evidence="1">Membrane</location>
        <topology evidence="1">Multi-pass membrane protein</topology>
    </subcellularLocation>
</comment>
<dbReference type="InterPro" id="IPR005895">
    <property type="entry name" value="ABC_transptr_haem_export_CcmA"/>
</dbReference>
<evidence type="ECO:0000256" key="8">
    <source>
        <dbReference type="ARBA" id="ARBA00022748"/>
    </source>
</evidence>
<feature type="transmembrane region" description="Helical" evidence="13">
    <location>
        <begin position="309"/>
        <end position="337"/>
    </location>
</feature>
<proteinExistence type="inferred from homology"/>
<dbReference type="Pfam" id="PF03379">
    <property type="entry name" value="CcmB"/>
    <property type="match status" value="1"/>
</dbReference>
<evidence type="ECO:0000256" key="13">
    <source>
        <dbReference type="SAM" id="Phobius"/>
    </source>
</evidence>
<dbReference type="PROSITE" id="PS50893">
    <property type="entry name" value="ABC_TRANSPORTER_2"/>
    <property type="match status" value="1"/>
</dbReference>
<keyword evidence="9 15" id="KW-0067">ATP-binding</keyword>
<feature type="domain" description="ABC transporter" evidence="14">
    <location>
        <begin position="9"/>
        <end position="216"/>
    </location>
</feature>
<comment type="similarity">
    <text evidence="2">Belongs to the CcmB/CycW/HelB family.</text>
</comment>
<dbReference type="InterPro" id="IPR003439">
    <property type="entry name" value="ABC_transporter-like_ATP-bd"/>
</dbReference>
<feature type="transmembrane region" description="Helical" evidence="13">
    <location>
        <begin position="268"/>
        <end position="289"/>
    </location>
</feature>
<evidence type="ECO:0000256" key="6">
    <source>
        <dbReference type="ARBA" id="ARBA00022692"/>
    </source>
</evidence>
<dbReference type="InterPro" id="IPR027417">
    <property type="entry name" value="P-loop_NTPase"/>
</dbReference>
<keyword evidence="3" id="KW-0813">Transport</keyword>
<feature type="transmembrane region" description="Helical" evidence="13">
    <location>
        <begin position="379"/>
        <end position="397"/>
    </location>
</feature>
<keyword evidence="6 13" id="KW-0812">Transmembrane</keyword>
<dbReference type="EMBL" id="CP053084">
    <property type="protein sequence ID" value="QJR29227.1"/>
    <property type="molecule type" value="Genomic_DNA"/>
</dbReference>
<dbReference type="InterPro" id="IPR003544">
    <property type="entry name" value="Cyt_c_biogenesis_CcmB"/>
</dbReference>
<dbReference type="PANTHER" id="PTHR43499:SF1">
    <property type="entry name" value="ABC TRANSPORTER I FAMILY MEMBER 1"/>
    <property type="match status" value="1"/>
</dbReference>
<dbReference type="RefSeq" id="WP_171098498.1">
    <property type="nucleotide sequence ID" value="NZ_CP053084.1"/>
</dbReference>
<evidence type="ECO:0000256" key="10">
    <source>
        <dbReference type="ARBA" id="ARBA00022967"/>
    </source>
</evidence>
<evidence type="ECO:0000256" key="7">
    <source>
        <dbReference type="ARBA" id="ARBA00022741"/>
    </source>
</evidence>
<keyword evidence="16" id="KW-1185">Reference proteome</keyword>
<dbReference type="SUPFAM" id="SSF52540">
    <property type="entry name" value="P-loop containing nucleoside triphosphate hydrolases"/>
    <property type="match status" value="1"/>
</dbReference>
<keyword evidence="10" id="KW-1278">Translocase</keyword>
<sequence length="440" mass="46891">MMHISLFATRLQVRTQALEAAGVVLSGPIGFELMPGEINVIRGGNGVGKSTLLRLMSNALPGQCVLFKPEFGLRDELLVHTHLQIVLDHLGVDSAQIEPLLDMVGLANWQYERIGTLSSGQRARLGLCTLMAGQFRVWLLDEPLNALDHQGVATLARVLAAHLQRGGIVLMATHVDASVLTQHLAGVSVKEGRIDQGALIGDFSTDAGVGDACTQAIEQAAKVNLRALLKRDWAVALGNPQALLWGALFHWMVLSFFGIGLGKPSAEFAQVAVWVSLLLALMLGAKDWFADDHRTAWLGFVSGLNPDNIALYWLVRVIFLVLCQVTVLVPVTGLVALQLGLHATQTFDLALALSLGIWAVAPVLGLIALLVMLTRGGAVLVYLLALPLLVPVLIFGLEASQANGLGRSAIAPLAVLASVGMLGYLLGPFVAKRLVGLIQE</sequence>
<evidence type="ECO:0000256" key="9">
    <source>
        <dbReference type="ARBA" id="ARBA00022840"/>
    </source>
</evidence>
<keyword evidence="5" id="KW-0997">Cell inner membrane</keyword>
<dbReference type="PRINTS" id="PR01414">
    <property type="entry name" value="CCMBBIOGNSIS"/>
</dbReference>
<dbReference type="SMART" id="SM00382">
    <property type="entry name" value="AAA"/>
    <property type="match status" value="1"/>
</dbReference>
<accession>A0ABX6N787</accession>
<dbReference type="PANTHER" id="PTHR43499">
    <property type="entry name" value="ABC TRANSPORTER I FAMILY MEMBER 1"/>
    <property type="match status" value="1"/>
</dbReference>
<keyword evidence="4" id="KW-1003">Cell membrane</keyword>
<keyword evidence="12 13" id="KW-0472">Membrane</keyword>
<evidence type="ECO:0000256" key="5">
    <source>
        <dbReference type="ARBA" id="ARBA00022519"/>
    </source>
</evidence>
<gene>
    <name evidence="15" type="ORF">HKT17_05645</name>
</gene>